<organism evidence="1 2">
    <name type="scientific">Choristoneura fumiferana</name>
    <name type="common">Spruce budworm moth</name>
    <name type="synonym">Archips fumiferana</name>
    <dbReference type="NCBI Taxonomy" id="7141"/>
    <lineage>
        <taxon>Eukaryota</taxon>
        <taxon>Metazoa</taxon>
        <taxon>Ecdysozoa</taxon>
        <taxon>Arthropoda</taxon>
        <taxon>Hexapoda</taxon>
        <taxon>Insecta</taxon>
        <taxon>Pterygota</taxon>
        <taxon>Neoptera</taxon>
        <taxon>Endopterygota</taxon>
        <taxon>Lepidoptera</taxon>
        <taxon>Glossata</taxon>
        <taxon>Ditrysia</taxon>
        <taxon>Tortricoidea</taxon>
        <taxon>Tortricidae</taxon>
        <taxon>Tortricinae</taxon>
        <taxon>Choristoneura</taxon>
    </lineage>
</organism>
<evidence type="ECO:0000313" key="1">
    <source>
        <dbReference type="EMBL" id="KAI8433403.1"/>
    </source>
</evidence>
<gene>
    <name evidence="1" type="ORF">MSG28_015443</name>
</gene>
<dbReference type="Proteomes" id="UP001064048">
    <property type="component" value="Chromosome 28"/>
</dbReference>
<comment type="caution">
    <text evidence="1">The sequence shown here is derived from an EMBL/GenBank/DDBJ whole genome shotgun (WGS) entry which is preliminary data.</text>
</comment>
<proteinExistence type="predicted"/>
<protein>
    <submittedName>
        <fullName evidence="1">Uncharacterized protein</fullName>
    </submittedName>
</protein>
<name>A0ACC0KAT3_CHOFU</name>
<keyword evidence="2" id="KW-1185">Reference proteome</keyword>
<evidence type="ECO:0000313" key="2">
    <source>
        <dbReference type="Proteomes" id="UP001064048"/>
    </source>
</evidence>
<sequence>MYEVFTVRDTEGRALADTVEYITMYGNQFDDHQSTGDRYDSFINATQARALASGVGYDTRATASWPGGFMGVQFKNLKQLDLRACAITTLSGSIFQGMANLEALYLSDNSILYINAKAFEGLSHLSHLDLSRNYEYDEFGITKPLIVESVDVMKDLKNLVSLDFSYTRLSQSNLMMFQNFGKKFERLSLCETGLSKLRDTFFSGTSLRYLDISGNSGILNHFNALAGIEDTLEVLYADRIALSNFDMFERFKRLEILKLSKNEIGMIKPEVAKTLKRLQVLDLDRNRVSTWFDPTFKSMKRLKYLSLKYNNINMISEEMLEDFQAAQYVGLSGNFVICNCNTREFFEHALVAEINVKVNETALESAFENKGNPFSSFHTGFTEYNKAISKRKNVSVSCAQDEYCDGKIYDNVTLGSYLLLDYDPIQYQCMQVLEGKHVSYSKVLSCNQTKRDIDYGDLIEESRNKVLAVIVIPGVLFPMLIFAYIFRRNFKYFFITLRNSALLSMINKDAVIDDSRIFNYDVFVSYCNDDRGWILDHLLPHLETDCRVSVCLHERDFQVGLSILENIVSCMDRSRTIMLIISRQFLLSQWCQFEMHLAQHRLLETRREDLILVLLEDIPRRLRPNTLHYLMLTKTYIVYPQTENEQKDFWKRLGRSVAARRPDHENDSLA</sequence>
<accession>A0ACC0KAT3</accession>
<reference evidence="1 2" key="1">
    <citation type="journal article" date="2022" name="Genome Biol. Evol.">
        <title>The Spruce Budworm Genome: Reconstructing the Evolutionary History of Antifreeze Proteins.</title>
        <authorList>
            <person name="Beliveau C."/>
            <person name="Gagne P."/>
            <person name="Picq S."/>
            <person name="Vernygora O."/>
            <person name="Keeling C.I."/>
            <person name="Pinkney K."/>
            <person name="Doucet D."/>
            <person name="Wen F."/>
            <person name="Johnston J.S."/>
            <person name="Maaroufi H."/>
            <person name="Boyle B."/>
            <person name="Laroche J."/>
            <person name="Dewar K."/>
            <person name="Juretic N."/>
            <person name="Blackburn G."/>
            <person name="Nisole A."/>
            <person name="Brunet B."/>
            <person name="Brandao M."/>
            <person name="Lumley L."/>
            <person name="Duan J."/>
            <person name="Quan G."/>
            <person name="Lucarotti C.J."/>
            <person name="Roe A.D."/>
            <person name="Sperling F.A.H."/>
            <person name="Levesque R.C."/>
            <person name="Cusson M."/>
        </authorList>
    </citation>
    <scope>NUCLEOTIDE SEQUENCE [LARGE SCALE GENOMIC DNA]</scope>
    <source>
        <strain evidence="1">Glfc:IPQL:Cfum</strain>
    </source>
</reference>
<dbReference type="EMBL" id="CM046128">
    <property type="protein sequence ID" value="KAI8433403.1"/>
    <property type="molecule type" value="Genomic_DNA"/>
</dbReference>